<dbReference type="PANTHER" id="PTHR43372">
    <property type="entry name" value="FATTY-ACID AMIDE HYDROLASE"/>
    <property type="match status" value="1"/>
</dbReference>
<evidence type="ECO:0000313" key="3">
    <source>
        <dbReference type="Proteomes" id="UP000288716"/>
    </source>
</evidence>
<dbReference type="InterPro" id="IPR023631">
    <property type="entry name" value="Amidase_dom"/>
</dbReference>
<dbReference type="PANTHER" id="PTHR43372:SF4">
    <property type="entry name" value="FATTY-ACID AMIDE HYDROLASE 2"/>
    <property type="match status" value="1"/>
</dbReference>
<protein>
    <submittedName>
        <fullName evidence="2">Amidase-like protein</fullName>
    </submittedName>
</protein>
<sequence>MIALQRLCVHYCLKFLRLILDVLSLLFGLLTPSQVKKLPHNSDPILFESCIELSNRIKKGEISCEEVIKAYWKRVQQVQPFINAVVDSCFSEAIAEARRVDTIVKQELSGASVTESVLSKPLLGVPFTCKNSIAVKNLAFDAGSLLLKGNRAVNDAPVIDNLRKSGAIPIA</sequence>
<dbReference type="InterPro" id="IPR036928">
    <property type="entry name" value="AS_sf"/>
</dbReference>
<dbReference type="InterPro" id="IPR052739">
    <property type="entry name" value="FAAH2"/>
</dbReference>
<reference evidence="2 3" key="1">
    <citation type="journal article" date="2018" name="Gigascience">
        <title>Genomes of trombidid mites reveal novel predicted allergens and laterally-transferred genes associated with secondary metabolism.</title>
        <authorList>
            <person name="Dong X."/>
            <person name="Chaisiri K."/>
            <person name="Xia D."/>
            <person name="Armstrong S.D."/>
            <person name="Fang Y."/>
            <person name="Donnelly M.J."/>
            <person name="Kadowaki T."/>
            <person name="McGarry J.W."/>
            <person name="Darby A.C."/>
            <person name="Makepeace B.L."/>
        </authorList>
    </citation>
    <scope>NUCLEOTIDE SEQUENCE [LARGE SCALE GENOMIC DNA]</scope>
    <source>
        <strain evidence="2">UoL-UT</strain>
    </source>
</reference>
<dbReference type="SUPFAM" id="SSF75304">
    <property type="entry name" value="Amidase signature (AS) enzymes"/>
    <property type="match status" value="1"/>
</dbReference>
<name>A0A443RXM9_9ACAR</name>
<dbReference type="Pfam" id="PF01425">
    <property type="entry name" value="Amidase"/>
    <property type="match status" value="1"/>
</dbReference>
<feature type="non-terminal residue" evidence="2">
    <location>
        <position position="171"/>
    </location>
</feature>
<dbReference type="GO" id="GO:0012505">
    <property type="term" value="C:endomembrane system"/>
    <property type="evidence" value="ECO:0007669"/>
    <property type="project" value="TreeGrafter"/>
</dbReference>
<dbReference type="STRING" id="299467.A0A443RXM9"/>
<dbReference type="EMBL" id="NCKV01019853">
    <property type="protein sequence ID" value="RWS20122.1"/>
    <property type="molecule type" value="Genomic_DNA"/>
</dbReference>
<comment type="caution">
    <text evidence="2">The sequence shown here is derived from an EMBL/GenBank/DDBJ whole genome shotgun (WGS) entry which is preliminary data.</text>
</comment>
<gene>
    <name evidence="2" type="ORF">B4U80_06884</name>
</gene>
<evidence type="ECO:0000313" key="2">
    <source>
        <dbReference type="EMBL" id="RWS20122.1"/>
    </source>
</evidence>
<evidence type="ECO:0000259" key="1">
    <source>
        <dbReference type="Pfam" id="PF01425"/>
    </source>
</evidence>
<dbReference type="Gene3D" id="3.90.1300.10">
    <property type="entry name" value="Amidase signature (AS) domain"/>
    <property type="match status" value="1"/>
</dbReference>
<dbReference type="Proteomes" id="UP000288716">
    <property type="component" value="Unassembled WGS sequence"/>
</dbReference>
<proteinExistence type="predicted"/>
<dbReference type="VEuPathDB" id="VectorBase:LDEU011918"/>
<organism evidence="2 3">
    <name type="scientific">Leptotrombidium deliense</name>
    <dbReference type="NCBI Taxonomy" id="299467"/>
    <lineage>
        <taxon>Eukaryota</taxon>
        <taxon>Metazoa</taxon>
        <taxon>Ecdysozoa</taxon>
        <taxon>Arthropoda</taxon>
        <taxon>Chelicerata</taxon>
        <taxon>Arachnida</taxon>
        <taxon>Acari</taxon>
        <taxon>Acariformes</taxon>
        <taxon>Trombidiformes</taxon>
        <taxon>Prostigmata</taxon>
        <taxon>Anystina</taxon>
        <taxon>Parasitengona</taxon>
        <taxon>Trombiculoidea</taxon>
        <taxon>Trombiculidae</taxon>
        <taxon>Leptotrombidium</taxon>
    </lineage>
</organism>
<dbReference type="AlphaFoldDB" id="A0A443RXM9"/>
<accession>A0A443RXM9</accession>
<feature type="domain" description="Amidase" evidence="1">
    <location>
        <begin position="66"/>
        <end position="170"/>
    </location>
</feature>
<dbReference type="OrthoDB" id="6428749at2759"/>
<keyword evidence="3" id="KW-1185">Reference proteome</keyword>